<proteinExistence type="predicted"/>
<comment type="caution">
    <text evidence="1">The sequence shown here is derived from an EMBL/GenBank/DDBJ whole genome shotgun (WGS) entry which is preliminary data.</text>
</comment>
<evidence type="ECO:0000313" key="1">
    <source>
        <dbReference type="EMBL" id="MBR0796795.1"/>
    </source>
</evidence>
<reference evidence="2" key="1">
    <citation type="journal article" date="2021" name="ISME J.">
        <title>Evolutionary origin and ecological implication of a unique nif island in free-living Bradyrhizobium lineages.</title>
        <authorList>
            <person name="Tao J."/>
        </authorList>
    </citation>
    <scope>NUCLEOTIDE SEQUENCE [LARGE SCALE GENOMIC DNA]</scope>
    <source>
        <strain evidence="2">SZCCT0434</strain>
    </source>
</reference>
<accession>A0ABS5FJ42</accession>
<keyword evidence="2" id="KW-1185">Reference proteome</keyword>
<dbReference type="EMBL" id="JAFCJH010000013">
    <property type="protein sequence ID" value="MBR0796795.1"/>
    <property type="molecule type" value="Genomic_DNA"/>
</dbReference>
<protein>
    <submittedName>
        <fullName evidence="1">Uncharacterized protein</fullName>
    </submittedName>
</protein>
<evidence type="ECO:0000313" key="2">
    <source>
        <dbReference type="Proteomes" id="UP001315278"/>
    </source>
</evidence>
<organism evidence="1 2">
    <name type="scientific">Bradyrhizobium jicamae</name>
    <dbReference type="NCBI Taxonomy" id="280332"/>
    <lineage>
        <taxon>Bacteria</taxon>
        <taxon>Pseudomonadati</taxon>
        <taxon>Pseudomonadota</taxon>
        <taxon>Alphaproteobacteria</taxon>
        <taxon>Hyphomicrobiales</taxon>
        <taxon>Nitrobacteraceae</taxon>
        <taxon>Bradyrhizobium</taxon>
    </lineage>
</organism>
<gene>
    <name evidence="1" type="ORF">JQ615_15475</name>
</gene>
<sequence>MAIAATGLIVALGGSPGATRAQQRLGSNNVPLTFGMTVDQASQALGVPLTYVRGRPGSGLFLALSNVKGSILSNRSDGLYLQFGRGHLIAWKGDWGTIRP</sequence>
<dbReference type="Proteomes" id="UP001315278">
    <property type="component" value="Unassembled WGS sequence"/>
</dbReference>
<name>A0ABS5FJ42_9BRAD</name>